<comment type="caution">
    <text evidence="2">The sequence shown here is derived from an EMBL/GenBank/DDBJ whole genome shotgun (WGS) entry which is preliminary data.</text>
</comment>
<reference evidence="3" key="1">
    <citation type="journal article" date="2019" name="Int. J. Syst. Evol. Microbiol.">
        <title>The Global Catalogue of Microorganisms (GCM) 10K type strain sequencing project: providing services to taxonomists for standard genome sequencing and annotation.</title>
        <authorList>
            <consortium name="The Broad Institute Genomics Platform"/>
            <consortium name="The Broad Institute Genome Sequencing Center for Infectious Disease"/>
            <person name="Wu L."/>
            <person name="Ma J."/>
        </authorList>
    </citation>
    <scope>NUCLEOTIDE SEQUENCE [LARGE SCALE GENOMIC DNA]</scope>
    <source>
        <strain evidence="3">CGMCC 1.10759</strain>
    </source>
</reference>
<dbReference type="Pfam" id="PF05076">
    <property type="entry name" value="SUFU"/>
    <property type="match status" value="1"/>
</dbReference>
<sequence length="206" mass="22979">MNTVTSRDMDEHQYWWNARLRALERMYGKADSAVGHSPVPFSFGADEGGAADVLYFRNHAPGVLSVTAELIGTDGQARSSLGNYELAICHRSAETWGSNLISRLAYHTLETPLEPGETMDIGPIAPDGSGIAALLFEEYGRFEIEGRKAGVLLCIGITEEELKWCLRGQSAEIVQHLKARSIFPFTDFGRQSVVAKKKSWDRWWSW</sequence>
<proteinExistence type="predicted"/>
<dbReference type="InterPro" id="IPR037181">
    <property type="entry name" value="SUFU_N"/>
</dbReference>
<organism evidence="2 3">
    <name type="scientific">Steroidobacter flavus</name>
    <dbReference type="NCBI Taxonomy" id="1842136"/>
    <lineage>
        <taxon>Bacteria</taxon>
        <taxon>Pseudomonadati</taxon>
        <taxon>Pseudomonadota</taxon>
        <taxon>Gammaproteobacteria</taxon>
        <taxon>Steroidobacterales</taxon>
        <taxon>Steroidobacteraceae</taxon>
        <taxon>Steroidobacter</taxon>
    </lineage>
</organism>
<evidence type="ECO:0000313" key="2">
    <source>
        <dbReference type="EMBL" id="MFC4310293.1"/>
    </source>
</evidence>
<evidence type="ECO:0000313" key="3">
    <source>
        <dbReference type="Proteomes" id="UP001595904"/>
    </source>
</evidence>
<evidence type="ECO:0000259" key="1">
    <source>
        <dbReference type="Pfam" id="PF05076"/>
    </source>
</evidence>
<name>A0ABV8STL1_9GAMM</name>
<dbReference type="EMBL" id="JBHSDU010000003">
    <property type="protein sequence ID" value="MFC4310293.1"/>
    <property type="molecule type" value="Genomic_DNA"/>
</dbReference>
<accession>A0ABV8STL1</accession>
<feature type="domain" description="Suppressor of fused-like" evidence="1">
    <location>
        <begin position="84"/>
        <end position="191"/>
    </location>
</feature>
<gene>
    <name evidence="2" type="ORF">ACFPN2_14465</name>
</gene>
<dbReference type="RefSeq" id="WP_380597668.1">
    <property type="nucleotide sequence ID" value="NZ_JBHSDU010000003.1"/>
</dbReference>
<protein>
    <submittedName>
        <fullName evidence="2">Suppressor of fused domain protein</fullName>
    </submittedName>
</protein>
<dbReference type="SUPFAM" id="SSF103359">
    <property type="entry name" value="Suppressor of Fused, N-terminal domain"/>
    <property type="match status" value="1"/>
</dbReference>
<dbReference type="InterPro" id="IPR020941">
    <property type="entry name" value="SUFU-like_domain"/>
</dbReference>
<keyword evidence="3" id="KW-1185">Reference proteome</keyword>
<dbReference type="Proteomes" id="UP001595904">
    <property type="component" value="Unassembled WGS sequence"/>
</dbReference>